<dbReference type="Proteomes" id="UP000192288">
    <property type="component" value="Unassembled WGS sequence"/>
</dbReference>
<dbReference type="PANTHER" id="PTHR33164:SF43">
    <property type="entry name" value="HTH-TYPE TRANSCRIPTIONAL REPRESSOR YETL"/>
    <property type="match status" value="1"/>
</dbReference>
<accession>A0A1X0VD23</accession>
<reference evidence="1 2" key="1">
    <citation type="journal article" date="2017" name="Front. Microbiol.">
        <title>Genomic Characterization of Dairy Associated Leuconostoc Species and Diversity of Leuconostocs in Undefined Mixed Mesophilic Starter Cultures.</title>
        <authorList>
            <person name="Frantzen C.A."/>
            <person name="Kot W."/>
            <person name="Pedersen T.B."/>
            <person name="Ardo Y.M."/>
            <person name="Broadbent J.R."/>
            <person name="Neve H."/>
            <person name="Hansen L.H."/>
            <person name="Dal Bello F."/>
            <person name="Ostlie H.M."/>
            <person name="Kleppen H.P."/>
            <person name="Vogensen F.K."/>
            <person name="Holo H."/>
        </authorList>
    </citation>
    <scope>NUCLEOTIDE SEQUENCE [LARGE SCALE GENOMIC DNA]</scope>
    <source>
        <strain evidence="1 2">LMGCF08</strain>
    </source>
</reference>
<comment type="caution">
    <text evidence="1">The sequence shown here is derived from an EMBL/GenBank/DDBJ whole genome shotgun (WGS) entry which is preliminary data.</text>
</comment>
<protein>
    <submittedName>
        <fullName evidence="1">Transcriptional regulator</fullName>
    </submittedName>
</protein>
<dbReference type="InterPro" id="IPR036390">
    <property type="entry name" value="WH_DNA-bd_sf"/>
</dbReference>
<evidence type="ECO:0000313" key="1">
    <source>
        <dbReference type="EMBL" id="ORI97476.1"/>
    </source>
</evidence>
<dbReference type="SMART" id="SM00347">
    <property type="entry name" value="HTH_MARR"/>
    <property type="match status" value="1"/>
</dbReference>
<evidence type="ECO:0000313" key="2">
    <source>
        <dbReference type="Proteomes" id="UP000192288"/>
    </source>
</evidence>
<dbReference type="STRING" id="33968.BMS77_08560"/>
<dbReference type="SUPFAM" id="SSF46785">
    <property type="entry name" value="Winged helix' DNA-binding domain"/>
    <property type="match status" value="1"/>
</dbReference>
<gene>
    <name evidence="1" type="ORF">BMR96_07000</name>
</gene>
<dbReference type="PANTHER" id="PTHR33164">
    <property type="entry name" value="TRANSCRIPTIONAL REGULATOR, MARR FAMILY"/>
    <property type="match status" value="1"/>
</dbReference>
<proteinExistence type="predicted"/>
<dbReference type="EMBL" id="MPLS01000024">
    <property type="protein sequence ID" value="ORI97476.1"/>
    <property type="molecule type" value="Genomic_DNA"/>
</dbReference>
<dbReference type="InterPro" id="IPR039422">
    <property type="entry name" value="MarR/SlyA-like"/>
</dbReference>
<dbReference type="PROSITE" id="PS50995">
    <property type="entry name" value="HTH_MARR_2"/>
    <property type="match status" value="1"/>
</dbReference>
<name>A0A1X0VD23_LEUPS</name>
<dbReference type="InterPro" id="IPR036388">
    <property type="entry name" value="WH-like_DNA-bd_sf"/>
</dbReference>
<sequence>MKNSDLLSEFVSVYMSALKNLEKLISQPANPYGASFEQWLIMAAVSQSEEPLTMTEIAKDRGVTKGAIARQLKPLFDRGYLNQEKDPDDRRRVLLVLTPKGVEVEAIIAQSVRQRFNKWLDIFGISEGKEFLKTLRRLDALIVQPELNSKKD</sequence>
<dbReference type="InterPro" id="IPR000835">
    <property type="entry name" value="HTH_MarR-typ"/>
</dbReference>
<dbReference type="GeneID" id="97230987"/>
<dbReference type="GO" id="GO:0006950">
    <property type="term" value="P:response to stress"/>
    <property type="evidence" value="ECO:0007669"/>
    <property type="project" value="TreeGrafter"/>
</dbReference>
<dbReference type="Pfam" id="PF12802">
    <property type="entry name" value="MarR_2"/>
    <property type="match status" value="1"/>
</dbReference>
<dbReference type="Gene3D" id="1.10.10.10">
    <property type="entry name" value="Winged helix-like DNA-binding domain superfamily/Winged helix DNA-binding domain"/>
    <property type="match status" value="1"/>
</dbReference>
<dbReference type="PRINTS" id="PR00598">
    <property type="entry name" value="HTHMARR"/>
</dbReference>
<dbReference type="RefSeq" id="WP_080519501.1">
    <property type="nucleotide sequence ID" value="NZ_MPLS01000024.1"/>
</dbReference>
<dbReference type="AlphaFoldDB" id="A0A1X0VD23"/>
<organism evidence="1 2">
    <name type="scientific">Leuconostoc pseudomesenteroides</name>
    <dbReference type="NCBI Taxonomy" id="33968"/>
    <lineage>
        <taxon>Bacteria</taxon>
        <taxon>Bacillati</taxon>
        <taxon>Bacillota</taxon>
        <taxon>Bacilli</taxon>
        <taxon>Lactobacillales</taxon>
        <taxon>Lactobacillaceae</taxon>
        <taxon>Leuconostoc</taxon>
    </lineage>
</organism>
<dbReference type="GO" id="GO:0003700">
    <property type="term" value="F:DNA-binding transcription factor activity"/>
    <property type="evidence" value="ECO:0007669"/>
    <property type="project" value="InterPro"/>
</dbReference>